<dbReference type="PROSITE" id="PS51996">
    <property type="entry name" value="TR_MART"/>
    <property type="match status" value="1"/>
</dbReference>
<dbReference type="Proteomes" id="UP000663851">
    <property type="component" value="Unassembled WGS sequence"/>
</dbReference>
<dbReference type="Proteomes" id="UP000663833">
    <property type="component" value="Unassembled WGS sequence"/>
</dbReference>
<evidence type="ECO:0000313" key="6">
    <source>
        <dbReference type="EMBL" id="CAF4257133.1"/>
    </source>
</evidence>
<dbReference type="Proteomes" id="UP000663825">
    <property type="component" value="Unassembled WGS sequence"/>
</dbReference>
<dbReference type="SMART" id="SM00028">
    <property type="entry name" value="TPR"/>
    <property type="match status" value="6"/>
</dbReference>
<proteinExistence type="predicted"/>
<accession>A0A817P9W7</accession>
<dbReference type="InterPro" id="IPR011990">
    <property type="entry name" value="TPR-like_helical_dom_sf"/>
</dbReference>
<keyword evidence="1" id="KW-0677">Repeat</keyword>
<organism evidence="4 8">
    <name type="scientific">Rotaria socialis</name>
    <dbReference type="NCBI Taxonomy" id="392032"/>
    <lineage>
        <taxon>Eukaryota</taxon>
        <taxon>Metazoa</taxon>
        <taxon>Spiralia</taxon>
        <taxon>Gnathifera</taxon>
        <taxon>Rotifera</taxon>
        <taxon>Eurotatoria</taxon>
        <taxon>Bdelloidea</taxon>
        <taxon>Philodinida</taxon>
        <taxon>Philodinidae</taxon>
        <taxon>Rotaria</taxon>
    </lineage>
</organism>
<dbReference type="PANTHER" id="PTHR45641">
    <property type="entry name" value="TETRATRICOPEPTIDE REPEAT PROTEIN (AFU_ORTHOLOGUE AFUA_6G03870)"/>
    <property type="match status" value="1"/>
</dbReference>
<evidence type="ECO:0000313" key="4">
    <source>
        <dbReference type="EMBL" id="CAF3146221.1"/>
    </source>
</evidence>
<evidence type="ECO:0000313" key="9">
    <source>
        <dbReference type="Proteomes" id="UP000663873"/>
    </source>
</evidence>
<gene>
    <name evidence="7" type="ORF">HFQ381_LOCUS18227</name>
    <name evidence="5" type="ORF">LUA448_LOCUS15653</name>
    <name evidence="4" type="ORF">TIS948_LOCUS9446</name>
    <name evidence="6" type="ORF">UJA718_LOCUS9919</name>
</gene>
<dbReference type="PANTHER" id="PTHR45641:SF19">
    <property type="entry name" value="NEPHROCYSTIN-3"/>
    <property type="match status" value="1"/>
</dbReference>
<dbReference type="Pfam" id="PF13181">
    <property type="entry name" value="TPR_8"/>
    <property type="match status" value="2"/>
</dbReference>
<dbReference type="PROSITE" id="PS50005">
    <property type="entry name" value="TPR"/>
    <property type="match status" value="3"/>
</dbReference>
<dbReference type="EMBL" id="CAJOBO010001395">
    <property type="protein sequence ID" value="CAF4373470.1"/>
    <property type="molecule type" value="Genomic_DNA"/>
</dbReference>
<comment type="caution">
    <text evidence="4">The sequence shown here is derived from an EMBL/GenBank/DDBJ whole genome shotgun (WGS) entry which is preliminary data.</text>
</comment>
<dbReference type="GO" id="GO:0005576">
    <property type="term" value="C:extracellular region"/>
    <property type="evidence" value="ECO:0007669"/>
    <property type="project" value="InterPro"/>
</dbReference>
<dbReference type="Gene3D" id="3.90.176.10">
    <property type="entry name" value="Toxin ADP-ribosyltransferase, Chain A, domain 1"/>
    <property type="match status" value="1"/>
</dbReference>
<sequence>MGNSTNKKEKPASSGVPRNYENKKNVLKYSEKRIVQNFTLFWLDEAIDISSTDCQYTLGELRKVVNSVTICTEAQVCQNFIEKVRDEQIFVIVSGTLGHKIVPLVHQYVRLDSIYIFCGEPLKHKEWAQKWPKIKLIESQIERICEALVKEAAQCEQDLTPTSVFPSSNYGNQELNQISRSFMYSQLLKEILLEMNYGEQSIKVLAEFCRESFSKNEEQLRFIGEFEQDYRKYTPIWWYTREGFTYQMLNRSLRTNEIDIIGAMGFFLKDIHHQIKDEYLKRINRKALFIVYRGQGLMNDEFNNMRSNIGGLFSFNSFLSTSVDRNVAMIFAKKRANQPNKIPILFELQVDPTLTTTPFASLNSLSYYQHKEEEILFSMHTIFRIMAVKDGNEGIWEVTLKSVNDSDQQAIELIETTRRNIGETSAVERLGRLMDSIGQCNKAEAFYDLLIETLSKNDEKLLACVYSQLGYIKFKQDKLSEAKSLYDQALLIQKKLGSSAELDLANTYKLLGHWYASDKDSSNALACHERALAIQENNPDSKHHDLASTYENIGLVCYQQNDFTLALSRYEKAYKIYQNTLPENHSRLSSVYKDIGLCQISLGKREDGLENLHKALKIQETLVPVDDLSMVSVCVAIGKAYLEMQDHSPAYKYFEQASHIEEKYPDSNPLKLALIYHNMSTISNELGRYDEAMKCARLAFDLTRKPDISNHPDAILFKNNYEKLRQQQS</sequence>
<dbReference type="EMBL" id="CAJNYD010001889">
    <property type="protein sequence ID" value="CAF3379749.1"/>
    <property type="molecule type" value="Genomic_DNA"/>
</dbReference>
<dbReference type="SUPFAM" id="SSF56399">
    <property type="entry name" value="ADP-ribosylation"/>
    <property type="match status" value="1"/>
</dbReference>
<name>A0A817P9W7_9BILA</name>
<evidence type="ECO:0000256" key="1">
    <source>
        <dbReference type="ARBA" id="ARBA00022737"/>
    </source>
</evidence>
<evidence type="ECO:0000256" key="3">
    <source>
        <dbReference type="PROSITE-ProRule" id="PRU00339"/>
    </source>
</evidence>
<dbReference type="InterPro" id="IPR019734">
    <property type="entry name" value="TPR_rpt"/>
</dbReference>
<dbReference type="Proteomes" id="UP000663873">
    <property type="component" value="Unassembled WGS sequence"/>
</dbReference>
<dbReference type="EMBL" id="CAJOBP010001136">
    <property type="protein sequence ID" value="CAF4257133.1"/>
    <property type="molecule type" value="Genomic_DNA"/>
</dbReference>
<evidence type="ECO:0000256" key="2">
    <source>
        <dbReference type="ARBA" id="ARBA00022803"/>
    </source>
</evidence>
<dbReference type="Gene3D" id="1.25.40.10">
    <property type="entry name" value="Tetratricopeptide repeat domain"/>
    <property type="match status" value="3"/>
</dbReference>
<feature type="repeat" description="TPR" evidence="3">
    <location>
        <begin position="631"/>
        <end position="664"/>
    </location>
</feature>
<dbReference type="EMBL" id="CAJNXB010001217">
    <property type="protein sequence ID" value="CAF3146221.1"/>
    <property type="molecule type" value="Genomic_DNA"/>
</dbReference>
<evidence type="ECO:0000313" key="7">
    <source>
        <dbReference type="EMBL" id="CAF4373470.1"/>
    </source>
</evidence>
<protein>
    <submittedName>
        <fullName evidence="4">Uncharacterized protein</fullName>
    </submittedName>
</protein>
<evidence type="ECO:0000313" key="8">
    <source>
        <dbReference type="Proteomes" id="UP000663825"/>
    </source>
</evidence>
<keyword evidence="9" id="KW-1185">Reference proteome</keyword>
<dbReference type="AlphaFoldDB" id="A0A817P9W7"/>
<dbReference type="Pfam" id="PF13424">
    <property type="entry name" value="TPR_12"/>
    <property type="match status" value="1"/>
</dbReference>
<evidence type="ECO:0000313" key="5">
    <source>
        <dbReference type="EMBL" id="CAF3379749.1"/>
    </source>
</evidence>
<keyword evidence="2 3" id="KW-0802">TPR repeat</keyword>
<dbReference type="OrthoDB" id="626167at2759"/>
<feature type="repeat" description="TPR" evidence="3">
    <location>
        <begin position="505"/>
        <end position="538"/>
    </location>
</feature>
<reference evidence="4" key="1">
    <citation type="submission" date="2021-02" db="EMBL/GenBank/DDBJ databases">
        <authorList>
            <person name="Nowell W R."/>
        </authorList>
    </citation>
    <scope>NUCLEOTIDE SEQUENCE</scope>
</reference>
<feature type="repeat" description="TPR" evidence="3">
    <location>
        <begin position="547"/>
        <end position="580"/>
    </location>
</feature>
<dbReference type="SUPFAM" id="SSF48452">
    <property type="entry name" value="TPR-like"/>
    <property type="match status" value="1"/>
</dbReference>